<evidence type="ECO:0000313" key="1">
    <source>
        <dbReference type="EMBL" id="ELY90749.1"/>
    </source>
</evidence>
<name>L9ZWM1_9EURY</name>
<protein>
    <submittedName>
        <fullName evidence="1">Uncharacterized protein</fullName>
    </submittedName>
</protein>
<dbReference type="Proteomes" id="UP000011648">
    <property type="component" value="Unassembled WGS sequence"/>
</dbReference>
<evidence type="ECO:0000313" key="2">
    <source>
        <dbReference type="Proteomes" id="UP000011648"/>
    </source>
</evidence>
<dbReference type="AlphaFoldDB" id="L9ZWM1"/>
<reference evidence="1 2" key="1">
    <citation type="journal article" date="2014" name="PLoS Genet.">
        <title>Phylogenetically driven sequencing of extremely halophilic archaea reveals strategies for static and dynamic osmo-response.</title>
        <authorList>
            <person name="Becker E.A."/>
            <person name="Seitzer P.M."/>
            <person name="Tritt A."/>
            <person name="Larsen D."/>
            <person name="Krusor M."/>
            <person name="Yao A.I."/>
            <person name="Wu D."/>
            <person name="Madern D."/>
            <person name="Eisen J.A."/>
            <person name="Darling A.E."/>
            <person name="Facciotti M.T."/>
        </authorList>
    </citation>
    <scope>NUCLEOTIDE SEQUENCE [LARGE SCALE GENOMIC DNA]</scope>
    <source>
        <strain evidence="1 2">DSM 12281</strain>
    </source>
</reference>
<dbReference type="PATRIC" id="fig|1230458.4.peg.2207"/>
<sequence>MAVYREETSRVADAFELLVDGEPGDVQPSDRHDMLSAGDELELGEFDAGTELTSRWVVPDEPREIRSHVVVPDAAFDIDYDANDGEVTVEHAGSDEIGADALDIVVEPTRIEPAGWDEYETVTEGDTTTVAVDGEACAGSDRDPIGVVLVYRANSAITHERIDD</sequence>
<accession>L9ZWM1</accession>
<comment type="caution">
    <text evidence="1">The sequence shown here is derived from an EMBL/GenBank/DDBJ whole genome shotgun (WGS) entry which is preliminary data.</text>
</comment>
<dbReference type="EMBL" id="AOIL01000042">
    <property type="protein sequence ID" value="ELY90749.1"/>
    <property type="molecule type" value="Genomic_DNA"/>
</dbReference>
<gene>
    <name evidence="1" type="ORF">C484_11016</name>
</gene>
<organism evidence="1 2">
    <name type="scientific">Natrialba taiwanensis DSM 12281</name>
    <dbReference type="NCBI Taxonomy" id="1230458"/>
    <lineage>
        <taxon>Archaea</taxon>
        <taxon>Methanobacteriati</taxon>
        <taxon>Methanobacteriota</taxon>
        <taxon>Stenosarchaea group</taxon>
        <taxon>Halobacteria</taxon>
        <taxon>Halobacteriales</taxon>
        <taxon>Natrialbaceae</taxon>
        <taxon>Natrialba</taxon>
    </lineage>
</organism>
<keyword evidence="2" id="KW-1185">Reference proteome</keyword>
<proteinExistence type="predicted"/>